<accession>A0A261EPG8</accession>
<protein>
    <recommendedName>
        <fullName evidence="3">Sensory transduction regulator</fullName>
    </recommendedName>
</protein>
<comment type="caution">
    <text evidence="1">The sequence shown here is derived from an EMBL/GenBank/DDBJ whole genome shotgun (WGS) entry which is preliminary data.</text>
</comment>
<dbReference type="EMBL" id="MWWS01000009">
    <property type="protein sequence ID" value="OZG48737.1"/>
    <property type="molecule type" value="Genomic_DNA"/>
</dbReference>
<sequence>MSESIAQQPIRDDALSVNDQLMQQLPVSLAQVAKLLAERGVPIFVDAEGGSVLATLIEGEILFMVNENMDTISFRGLWNRVFSSARYRNAADTCNEWNAYGTWARGYASEPSVDENRAVRMFCSGQIMNDDRDDVMGMRIDDVLNVSQIFFSWLGEQYPDPIRIPDAPYGRKA</sequence>
<evidence type="ECO:0000313" key="1">
    <source>
        <dbReference type="EMBL" id="OZG48737.1"/>
    </source>
</evidence>
<organism evidence="1 2">
    <name type="scientific">Bombiscardovia coagulans</name>
    <dbReference type="NCBI Taxonomy" id="686666"/>
    <lineage>
        <taxon>Bacteria</taxon>
        <taxon>Bacillati</taxon>
        <taxon>Actinomycetota</taxon>
        <taxon>Actinomycetes</taxon>
        <taxon>Bifidobacteriales</taxon>
        <taxon>Bifidobacteriaceae</taxon>
        <taxon>Bombiscardovia</taxon>
    </lineage>
</organism>
<dbReference type="OrthoDB" id="3231270at2"/>
<evidence type="ECO:0008006" key="3">
    <source>
        <dbReference type="Google" id="ProtNLM"/>
    </source>
</evidence>
<dbReference type="Proteomes" id="UP000216004">
    <property type="component" value="Unassembled WGS sequence"/>
</dbReference>
<gene>
    <name evidence="1" type="ORF">BOCO_1433</name>
</gene>
<keyword evidence="2" id="KW-1185">Reference proteome</keyword>
<dbReference type="RefSeq" id="WP_094723672.1">
    <property type="nucleotide sequence ID" value="NZ_MWWS01000009.1"/>
</dbReference>
<reference evidence="1 2" key="1">
    <citation type="journal article" date="2017" name="BMC Genomics">
        <title>Comparative genomic and phylogenomic analyses of the Bifidobacteriaceae family.</title>
        <authorList>
            <person name="Lugli G.A."/>
            <person name="Milani C."/>
            <person name="Turroni F."/>
            <person name="Duranti S."/>
            <person name="Mancabelli L."/>
            <person name="Mangifesta M."/>
            <person name="Ferrario C."/>
            <person name="Modesto M."/>
            <person name="Mattarelli P."/>
            <person name="Jiri K."/>
            <person name="van Sinderen D."/>
            <person name="Ventura M."/>
        </authorList>
    </citation>
    <scope>NUCLEOTIDE SEQUENCE [LARGE SCALE GENOMIC DNA]</scope>
    <source>
        <strain evidence="1 2">DSM 22924</strain>
    </source>
</reference>
<evidence type="ECO:0000313" key="2">
    <source>
        <dbReference type="Proteomes" id="UP000216004"/>
    </source>
</evidence>
<proteinExistence type="predicted"/>
<name>A0A261EPG8_9BIFI</name>
<dbReference type="AlphaFoldDB" id="A0A261EPG8"/>